<accession>A0A1H2EFP4</accession>
<dbReference type="STRING" id="1434072.SAMN05216210_0676"/>
<evidence type="ECO:0008006" key="3">
    <source>
        <dbReference type="Google" id="ProtNLM"/>
    </source>
</evidence>
<dbReference type="RefSeq" id="WP_092384145.1">
    <property type="nucleotide sequence ID" value="NZ_LT629787.1"/>
</dbReference>
<dbReference type="EMBL" id="LT629787">
    <property type="protein sequence ID" value="SDT93911.1"/>
    <property type="molecule type" value="Genomic_DNA"/>
</dbReference>
<evidence type="ECO:0000313" key="1">
    <source>
        <dbReference type="EMBL" id="SDT93911.1"/>
    </source>
</evidence>
<dbReference type="AlphaFoldDB" id="A0A1H2EFP4"/>
<protein>
    <recommendedName>
        <fullName evidence="3">MYND finger</fullName>
    </recommendedName>
</protein>
<dbReference type="InterPro" id="IPR049708">
    <property type="entry name" value="PP0621-like"/>
</dbReference>
<proteinExistence type="predicted"/>
<keyword evidence="2" id="KW-1185">Reference proteome</keyword>
<dbReference type="PROSITE" id="PS51257">
    <property type="entry name" value="PROKAR_LIPOPROTEIN"/>
    <property type="match status" value="1"/>
</dbReference>
<organism evidence="1 2">
    <name type="scientific">Halopseudomonas salegens</name>
    <dbReference type="NCBI Taxonomy" id="1434072"/>
    <lineage>
        <taxon>Bacteria</taxon>
        <taxon>Pseudomonadati</taxon>
        <taxon>Pseudomonadota</taxon>
        <taxon>Gammaproteobacteria</taxon>
        <taxon>Pseudomonadales</taxon>
        <taxon>Pseudomonadaceae</taxon>
        <taxon>Halopseudomonas</taxon>
    </lineage>
</organism>
<evidence type="ECO:0000313" key="2">
    <source>
        <dbReference type="Proteomes" id="UP000243924"/>
    </source>
</evidence>
<name>A0A1H2EFP4_9GAMM</name>
<dbReference type="NCBIfam" id="NF041023">
    <property type="entry name" value="PP0621_fam"/>
    <property type="match status" value="1"/>
</dbReference>
<dbReference type="Proteomes" id="UP000243924">
    <property type="component" value="Chromosome I"/>
</dbReference>
<reference evidence="2" key="1">
    <citation type="submission" date="2016-10" db="EMBL/GenBank/DDBJ databases">
        <authorList>
            <person name="Varghese N."/>
            <person name="Submissions S."/>
        </authorList>
    </citation>
    <scope>NUCLEOTIDE SEQUENCE [LARGE SCALE GENOMIC DNA]</scope>
    <source>
        <strain evidence="2">CECT 8338</strain>
    </source>
</reference>
<sequence length="77" mass="8910">MGLIKLIILIILIVACLTLWRRIQAWHAANQAPSADPTKPPLMVRCQHCQLHLPQDQALQSGEYWYCCHEHRDADHE</sequence>
<gene>
    <name evidence="1" type="ORF">SAMN05216210_0676</name>
</gene>